<dbReference type="AlphaFoldDB" id="A0A3M9MHM8"/>
<dbReference type="InterPro" id="IPR008231">
    <property type="entry name" value="CsaA"/>
</dbReference>
<evidence type="ECO:0000313" key="6">
    <source>
        <dbReference type="Proteomes" id="UP000272117"/>
    </source>
</evidence>
<dbReference type="NCBIfam" id="NF007495">
    <property type="entry name" value="PRK10089.1-4"/>
    <property type="match status" value="1"/>
</dbReference>
<dbReference type="PANTHER" id="PTHR11586">
    <property type="entry name" value="TRNA-AMINOACYLATION COFACTOR ARC1 FAMILY MEMBER"/>
    <property type="match status" value="1"/>
</dbReference>
<accession>A0A3M9MHM8</accession>
<evidence type="ECO:0000256" key="1">
    <source>
        <dbReference type="ARBA" id="ARBA00022555"/>
    </source>
</evidence>
<proteinExistence type="predicted"/>
<dbReference type="SUPFAM" id="SSF50249">
    <property type="entry name" value="Nucleic acid-binding proteins"/>
    <property type="match status" value="1"/>
</dbReference>
<dbReference type="InterPro" id="IPR002547">
    <property type="entry name" value="tRNA-bd_dom"/>
</dbReference>
<evidence type="ECO:0000256" key="2">
    <source>
        <dbReference type="ARBA" id="ARBA00022884"/>
    </source>
</evidence>
<dbReference type="InterPro" id="IPR051270">
    <property type="entry name" value="Tyrosine-tRNA_ligase_regulator"/>
</dbReference>
<organism evidence="5 6">
    <name type="scientific">Rufibacter latericius</name>
    <dbReference type="NCBI Taxonomy" id="2487040"/>
    <lineage>
        <taxon>Bacteria</taxon>
        <taxon>Pseudomonadati</taxon>
        <taxon>Bacteroidota</taxon>
        <taxon>Cytophagia</taxon>
        <taxon>Cytophagales</taxon>
        <taxon>Hymenobacteraceae</taxon>
        <taxon>Rufibacter</taxon>
    </lineage>
</organism>
<keyword evidence="2 3" id="KW-0694">RNA-binding</keyword>
<feature type="domain" description="TRNA-binding" evidence="4">
    <location>
        <begin position="9"/>
        <end position="112"/>
    </location>
</feature>
<dbReference type="NCBIfam" id="TIGR02222">
    <property type="entry name" value="chap_CsaA"/>
    <property type="match status" value="1"/>
</dbReference>
<dbReference type="EMBL" id="RJJD01000010">
    <property type="protein sequence ID" value="RNI25004.1"/>
    <property type="molecule type" value="Genomic_DNA"/>
</dbReference>
<dbReference type="Proteomes" id="UP000272117">
    <property type="component" value="Unassembled WGS sequence"/>
</dbReference>
<dbReference type="OrthoDB" id="9794564at2"/>
<keyword evidence="6" id="KW-1185">Reference proteome</keyword>
<dbReference type="CDD" id="cd02798">
    <property type="entry name" value="tRNA_bind_CsaA"/>
    <property type="match status" value="1"/>
</dbReference>
<comment type="caution">
    <text evidence="5">The sequence shown here is derived from an EMBL/GenBank/DDBJ whole genome shotgun (WGS) entry which is preliminary data.</text>
</comment>
<dbReference type="Pfam" id="PF01588">
    <property type="entry name" value="tRNA_bind"/>
    <property type="match status" value="1"/>
</dbReference>
<dbReference type="FunFam" id="2.40.50.140:FF:000165">
    <property type="entry name" value="Chaperone CsaA"/>
    <property type="match status" value="1"/>
</dbReference>
<keyword evidence="1 3" id="KW-0820">tRNA-binding</keyword>
<evidence type="ECO:0000313" key="5">
    <source>
        <dbReference type="EMBL" id="RNI25004.1"/>
    </source>
</evidence>
<dbReference type="NCBIfam" id="NF007494">
    <property type="entry name" value="PRK10089.1-3"/>
    <property type="match status" value="1"/>
</dbReference>
<reference evidence="5 6" key="1">
    <citation type="submission" date="2018-11" db="EMBL/GenBank/DDBJ databases">
        <title>Rufibacter latericius sp. nov., isolated from water in Baiyang Lake.</title>
        <authorList>
            <person name="Yang Y."/>
        </authorList>
    </citation>
    <scope>NUCLEOTIDE SEQUENCE [LARGE SCALE GENOMIC DNA]</scope>
    <source>
        <strain evidence="5 6">R-22-1c-1</strain>
    </source>
</reference>
<gene>
    <name evidence="5" type="ORF">EFB08_16315</name>
</gene>
<evidence type="ECO:0000256" key="3">
    <source>
        <dbReference type="PROSITE-ProRule" id="PRU00209"/>
    </source>
</evidence>
<evidence type="ECO:0000259" key="4">
    <source>
        <dbReference type="PROSITE" id="PS50886"/>
    </source>
</evidence>
<dbReference type="GO" id="GO:0000049">
    <property type="term" value="F:tRNA binding"/>
    <property type="evidence" value="ECO:0007669"/>
    <property type="project" value="UniProtKB-UniRule"/>
</dbReference>
<sequence>MENNITWDQFMAVDLRVGTIVRAEAFPEARKPAFKLWVDLGELGIKKSSAQITRRYTLEEVVGKQVICVANFPKKQIGSWLSEVLVTGFEDEEGHIVLAQPQAQVPNGKRLI</sequence>
<name>A0A3M9MHM8_9BACT</name>
<dbReference type="PROSITE" id="PS50886">
    <property type="entry name" value="TRBD"/>
    <property type="match status" value="1"/>
</dbReference>
<dbReference type="PANTHER" id="PTHR11586:SF37">
    <property type="entry name" value="TRNA-BINDING DOMAIN-CONTAINING PROTEIN"/>
    <property type="match status" value="1"/>
</dbReference>
<dbReference type="Gene3D" id="2.40.50.140">
    <property type="entry name" value="Nucleic acid-binding proteins"/>
    <property type="match status" value="1"/>
</dbReference>
<dbReference type="RefSeq" id="WP_123128034.1">
    <property type="nucleotide sequence ID" value="NZ_RJJD01000010.1"/>
</dbReference>
<dbReference type="InterPro" id="IPR012340">
    <property type="entry name" value="NA-bd_OB-fold"/>
</dbReference>
<protein>
    <submittedName>
        <fullName evidence="5">tRNA-binding protein</fullName>
    </submittedName>
</protein>